<dbReference type="InterPro" id="IPR014231">
    <property type="entry name" value="Spore_YpjB"/>
</dbReference>
<feature type="transmembrane region" description="Helical" evidence="1">
    <location>
        <begin position="257"/>
        <end position="276"/>
    </location>
</feature>
<dbReference type="Pfam" id="PF09577">
    <property type="entry name" value="Spore_YpjB"/>
    <property type="match status" value="1"/>
</dbReference>
<keyword evidence="1" id="KW-1133">Transmembrane helix</keyword>
<accession>A0ABQ4MBQ4</accession>
<name>A0ABQ4MBQ4_9BACL</name>
<evidence type="ECO:0008006" key="4">
    <source>
        <dbReference type="Google" id="ProtNLM"/>
    </source>
</evidence>
<sequence>MNNAIRKIILYSLLGISFMLGGLLPYGAGSVAAASDSPKETTKGLVQGDKEKLALFEQAAEELYRDMQEGNTQGAHQQMERLTDSLEGLSFKGLTSVEGIHALAESIIDVRETLARAEVSPEEWASSSARLRLAVNSLAHQDNALWLQYYKVMADDMEKMHRGRTKGSPALFREAFLALQSHYAMIRPAAVIRKDASEINRFDSWMSYVERLSNDKAWDEPSAGKAVSQGERLLKELFGRKTGEPVFLPITGFGSPWYWSVLIGGWIVLALAYTGLRKYRADQTVMSVHAKKDRADSYRF</sequence>
<evidence type="ECO:0000313" key="2">
    <source>
        <dbReference type="EMBL" id="GIP53419.1"/>
    </source>
</evidence>
<comment type="caution">
    <text evidence="2">The sequence shown here is derived from an EMBL/GenBank/DDBJ whole genome shotgun (WGS) entry which is preliminary data.</text>
</comment>
<protein>
    <recommendedName>
        <fullName evidence="4">Sporulation protein</fullName>
    </recommendedName>
</protein>
<evidence type="ECO:0000313" key="3">
    <source>
        <dbReference type="Proteomes" id="UP000679992"/>
    </source>
</evidence>
<organism evidence="2 3">
    <name type="scientific">Paenibacillus vini</name>
    <dbReference type="NCBI Taxonomy" id="1476024"/>
    <lineage>
        <taxon>Bacteria</taxon>
        <taxon>Bacillati</taxon>
        <taxon>Bacillota</taxon>
        <taxon>Bacilli</taxon>
        <taxon>Bacillales</taxon>
        <taxon>Paenibacillaceae</taxon>
        <taxon>Paenibacillus</taxon>
    </lineage>
</organism>
<dbReference type="RefSeq" id="WP_244861507.1">
    <property type="nucleotide sequence ID" value="NZ_BOSL01000007.1"/>
</dbReference>
<dbReference type="EMBL" id="BOSL01000007">
    <property type="protein sequence ID" value="GIP53419.1"/>
    <property type="molecule type" value="Genomic_DNA"/>
</dbReference>
<dbReference type="Proteomes" id="UP000679992">
    <property type="component" value="Unassembled WGS sequence"/>
</dbReference>
<keyword evidence="1" id="KW-0472">Membrane</keyword>
<gene>
    <name evidence="2" type="ORF">J42TS3_24540</name>
</gene>
<keyword evidence="1" id="KW-0812">Transmembrane</keyword>
<keyword evidence="3" id="KW-1185">Reference proteome</keyword>
<proteinExistence type="predicted"/>
<evidence type="ECO:0000256" key="1">
    <source>
        <dbReference type="SAM" id="Phobius"/>
    </source>
</evidence>
<reference evidence="2 3" key="1">
    <citation type="submission" date="2021-03" db="EMBL/GenBank/DDBJ databases">
        <title>Antimicrobial resistance genes in bacteria isolated from Japanese honey, and their potential for conferring macrolide and lincosamide resistance in the American foulbrood pathogen Paenibacillus larvae.</title>
        <authorList>
            <person name="Okamoto M."/>
            <person name="Kumagai M."/>
            <person name="Kanamori H."/>
            <person name="Takamatsu D."/>
        </authorList>
    </citation>
    <scope>NUCLEOTIDE SEQUENCE [LARGE SCALE GENOMIC DNA]</scope>
    <source>
        <strain evidence="2 3">J42TS3</strain>
    </source>
</reference>